<accession>A0A0M4R2G1</accession>
<protein>
    <submittedName>
        <fullName evidence="1">Uncharacterized protein</fullName>
    </submittedName>
</protein>
<evidence type="ECO:0000313" key="1">
    <source>
        <dbReference type="EMBL" id="ALF02021.1"/>
    </source>
</evidence>
<gene>
    <name evidence="1" type="ORF">EFm5_52</name>
</gene>
<dbReference type="RefSeq" id="YP_009200922.1">
    <property type="nucleotide sequence ID" value="NC_028826.1"/>
</dbReference>
<dbReference type="GeneID" id="26628091"/>
<dbReference type="EMBL" id="KT588072">
    <property type="protein sequence ID" value="ALF02021.1"/>
    <property type="molecule type" value="Genomic_DNA"/>
</dbReference>
<proteinExistence type="predicted"/>
<organism evidence="1 2">
    <name type="scientific">Enterococcus phage IME-EFm5</name>
    <dbReference type="NCBI Taxonomy" id="1718158"/>
    <lineage>
        <taxon>Viruses</taxon>
        <taxon>Duplodnaviria</taxon>
        <taxon>Heunggongvirae</taxon>
        <taxon>Uroviricota</taxon>
        <taxon>Caudoviricetes</taxon>
        <taxon>Efemquintavirus</taxon>
        <taxon>Efemquintavirus Efm5</taxon>
    </lineage>
</organism>
<name>A0A0M4R2G1_9CAUD</name>
<dbReference type="Proteomes" id="UP000203130">
    <property type="component" value="Segment"/>
</dbReference>
<keyword evidence="2" id="KW-1185">Reference proteome</keyword>
<dbReference type="KEGG" id="vg:26628091"/>
<reference evidence="1 2" key="1">
    <citation type="submission" date="2015-08" db="EMBL/GenBank/DDBJ databases">
        <title>Complete genome sequence analysis of novel bacteriophage IME-EFm5.</title>
        <authorList>
            <person name="Gong P."/>
            <person name="Han W."/>
            <person name="Gu J."/>
        </authorList>
    </citation>
    <scope>NUCLEOTIDE SEQUENCE [LARGE SCALE GENOMIC DNA]</scope>
</reference>
<evidence type="ECO:0000313" key="2">
    <source>
        <dbReference type="Proteomes" id="UP000203130"/>
    </source>
</evidence>
<sequence length="37" mass="4520">MIYPPVDTIEPWFLYTGFFFYDIIIDIRELAFDLTIM</sequence>